<keyword evidence="3" id="KW-1185">Reference proteome</keyword>
<dbReference type="Pfam" id="PF20549">
    <property type="entry name" value="DUF6763"/>
    <property type="match status" value="1"/>
</dbReference>
<dbReference type="Proteomes" id="UP000199657">
    <property type="component" value="Unassembled WGS sequence"/>
</dbReference>
<gene>
    <name evidence="2" type="ORF">SAMN04488052_1127</name>
</gene>
<dbReference type="STRING" id="406100.SAMN04488052_1127"/>
<evidence type="ECO:0000313" key="2">
    <source>
        <dbReference type="EMBL" id="SEP13939.1"/>
    </source>
</evidence>
<dbReference type="EMBL" id="FOEG01000012">
    <property type="protein sequence ID" value="SEP13939.1"/>
    <property type="molecule type" value="Genomic_DNA"/>
</dbReference>
<accession>A0A1H8VEV7</accession>
<dbReference type="InterPro" id="IPR046651">
    <property type="entry name" value="DUF6763"/>
</dbReference>
<dbReference type="RefSeq" id="WP_216110908.1">
    <property type="nucleotide sequence ID" value="NZ_FOEG01000012.1"/>
</dbReference>
<evidence type="ECO:0000313" key="3">
    <source>
        <dbReference type="Proteomes" id="UP000199657"/>
    </source>
</evidence>
<evidence type="ECO:0000256" key="1">
    <source>
        <dbReference type="SAM" id="MobiDB-lite"/>
    </source>
</evidence>
<proteinExistence type="predicted"/>
<organism evidence="2 3">
    <name type="scientific">Aquisalimonas asiatica</name>
    <dbReference type="NCBI Taxonomy" id="406100"/>
    <lineage>
        <taxon>Bacteria</taxon>
        <taxon>Pseudomonadati</taxon>
        <taxon>Pseudomonadota</taxon>
        <taxon>Gammaproteobacteria</taxon>
        <taxon>Chromatiales</taxon>
        <taxon>Ectothiorhodospiraceae</taxon>
        <taxon>Aquisalimonas</taxon>
    </lineage>
</organism>
<reference evidence="2 3" key="1">
    <citation type="submission" date="2016-10" db="EMBL/GenBank/DDBJ databases">
        <authorList>
            <person name="de Groot N.N."/>
        </authorList>
    </citation>
    <scope>NUCLEOTIDE SEQUENCE [LARGE SCALE GENOMIC DNA]</scope>
    <source>
        <strain evidence="2 3">CGMCC 1.6291</strain>
    </source>
</reference>
<dbReference type="AlphaFoldDB" id="A0A1H8VEV7"/>
<sequence>MGMHYQPVIGDWYQTATGEAFEVVAQDPEEGTLEIQYFDGAIEELDLETWLELDLTAIEPPEDYSGSLDISREDYGVDLDDGPPRYRLSGNPLDGFDFEY</sequence>
<name>A0A1H8VEV7_9GAMM</name>
<feature type="region of interest" description="Disordered" evidence="1">
    <location>
        <begin position="75"/>
        <end position="100"/>
    </location>
</feature>
<protein>
    <submittedName>
        <fullName evidence="2">Uncharacterized protein</fullName>
    </submittedName>
</protein>